<keyword evidence="2 4" id="KW-0238">DNA-binding</keyword>
<dbReference type="PANTHER" id="PTHR45781:SF1">
    <property type="entry name" value="HMG BOX DOMAIN-CONTAINING PROTEIN"/>
    <property type="match status" value="1"/>
</dbReference>
<protein>
    <submittedName>
        <fullName evidence="7">Thymocyte selection-associated high mobility group box</fullName>
    </submittedName>
</protein>
<dbReference type="Pfam" id="PF00505">
    <property type="entry name" value="HMG_box"/>
    <property type="match status" value="1"/>
</dbReference>
<evidence type="ECO:0000256" key="2">
    <source>
        <dbReference type="ARBA" id="ARBA00023125"/>
    </source>
</evidence>
<sequence length="342" mass="37366">MLPALRARLRDGELFPTFLFLSQLYPTLSLGDEDFNIPSITPPTLGANVESRRVHSPCKPLSQNGLEAFPLHGIDLPSVTIAGVLRTETVLCVSQVPPYRGEMNTEGRRPRIQSVTVQPDHVTSANQLSANSVRRSSPTSPGSKSMTTSPSPSGSVHDEDAEDSKKSPAADTGRKSKAPRKKKKRDPNEPQKPVSAYARFFRDTQAVIKGQNPSATFGDVSKLVASMWDRLDEEQKQSYKNKTELAKKEYLKQLAAYKASVVSQPLATTSPLAQHRPVAAPPSLGNHQPPLHSSFLAEVSECVRVRVHRPRLATAWCCYLSMRTAAATPLQDFCSATDKNAA</sequence>
<evidence type="ECO:0000256" key="5">
    <source>
        <dbReference type="SAM" id="MobiDB-lite"/>
    </source>
</evidence>
<keyword evidence="3 4" id="KW-0539">Nucleus</keyword>
<dbReference type="AlphaFoldDB" id="A0A8C9TDN4"/>
<feature type="compositionally biased region" description="Basic residues" evidence="5">
    <location>
        <begin position="175"/>
        <end position="185"/>
    </location>
</feature>
<dbReference type="PRINTS" id="PR00886">
    <property type="entry name" value="HIGHMOBLTY12"/>
</dbReference>
<dbReference type="CDD" id="cd21995">
    <property type="entry name" value="HMG-box_TOX-like"/>
    <property type="match status" value="1"/>
</dbReference>
<reference evidence="7 8" key="1">
    <citation type="submission" date="2019-04" db="EMBL/GenBank/DDBJ databases">
        <authorList>
            <consortium name="Wellcome Sanger Institute Data Sharing"/>
        </authorList>
    </citation>
    <scope>NUCLEOTIDE SEQUENCE [LARGE SCALE GENOMIC DNA]</scope>
</reference>
<evidence type="ECO:0000256" key="3">
    <source>
        <dbReference type="ARBA" id="ARBA00023242"/>
    </source>
</evidence>
<reference evidence="7" key="2">
    <citation type="submission" date="2025-08" db="UniProtKB">
        <authorList>
            <consortium name="Ensembl"/>
        </authorList>
    </citation>
    <scope>IDENTIFICATION</scope>
</reference>
<dbReference type="GeneTree" id="ENSGT00940000159497"/>
<name>A0A8C9TDN4_SCLFO</name>
<dbReference type="Ensembl" id="ENSSFOT00015044039.1">
    <property type="protein sequence ID" value="ENSSFOP00015049201.1"/>
    <property type="gene ID" value="ENSSFOG00015032106.1"/>
</dbReference>
<accession>A0A8C9TDN4</accession>
<dbReference type="SUPFAM" id="SSF47095">
    <property type="entry name" value="HMG-box"/>
    <property type="match status" value="1"/>
</dbReference>
<dbReference type="OrthoDB" id="10027956at2759"/>
<dbReference type="PANTHER" id="PTHR45781">
    <property type="entry name" value="AGAP000281-PA"/>
    <property type="match status" value="1"/>
</dbReference>
<reference evidence="7" key="3">
    <citation type="submission" date="2025-09" db="UniProtKB">
        <authorList>
            <consortium name="Ensembl"/>
        </authorList>
    </citation>
    <scope>IDENTIFICATION</scope>
</reference>
<keyword evidence="8" id="KW-1185">Reference proteome</keyword>
<dbReference type="GO" id="GO:0005634">
    <property type="term" value="C:nucleus"/>
    <property type="evidence" value="ECO:0007669"/>
    <property type="project" value="UniProtKB-SubCell"/>
</dbReference>
<dbReference type="PROSITE" id="PS50118">
    <property type="entry name" value="HMG_BOX_2"/>
    <property type="match status" value="1"/>
</dbReference>
<dbReference type="InterPro" id="IPR036910">
    <property type="entry name" value="HMG_box_dom_sf"/>
</dbReference>
<evidence type="ECO:0000256" key="1">
    <source>
        <dbReference type="ARBA" id="ARBA00004123"/>
    </source>
</evidence>
<proteinExistence type="predicted"/>
<dbReference type="InterPro" id="IPR051365">
    <property type="entry name" value="TOX_HMG-box_domain"/>
</dbReference>
<evidence type="ECO:0000313" key="7">
    <source>
        <dbReference type="Ensembl" id="ENSSFOP00015049201.1"/>
    </source>
</evidence>
<dbReference type="Proteomes" id="UP000694397">
    <property type="component" value="Chromosome 7"/>
</dbReference>
<feature type="DNA-binding region" description="HMG box" evidence="4">
    <location>
        <begin position="190"/>
        <end position="258"/>
    </location>
</feature>
<dbReference type="InterPro" id="IPR009071">
    <property type="entry name" value="HMG_box_dom"/>
</dbReference>
<feature type="compositionally biased region" description="Basic and acidic residues" evidence="5">
    <location>
        <begin position="163"/>
        <end position="174"/>
    </location>
</feature>
<dbReference type="GO" id="GO:0031490">
    <property type="term" value="F:chromatin DNA binding"/>
    <property type="evidence" value="ECO:0007669"/>
    <property type="project" value="TreeGrafter"/>
</dbReference>
<dbReference type="FunFam" id="1.10.30.10:FF:000005">
    <property type="entry name" value="TOX high mobility group box family member 3"/>
    <property type="match status" value="1"/>
</dbReference>
<evidence type="ECO:0000259" key="6">
    <source>
        <dbReference type="PROSITE" id="PS50118"/>
    </source>
</evidence>
<feature type="region of interest" description="Disordered" evidence="5">
    <location>
        <begin position="99"/>
        <end position="197"/>
    </location>
</feature>
<feature type="domain" description="HMG box" evidence="6">
    <location>
        <begin position="190"/>
        <end position="258"/>
    </location>
</feature>
<dbReference type="SMART" id="SM00398">
    <property type="entry name" value="HMG"/>
    <property type="match status" value="1"/>
</dbReference>
<organism evidence="7 8">
    <name type="scientific">Scleropages formosus</name>
    <name type="common">Asian bonytongue</name>
    <name type="synonym">Osteoglossum formosum</name>
    <dbReference type="NCBI Taxonomy" id="113540"/>
    <lineage>
        <taxon>Eukaryota</taxon>
        <taxon>Metazoa</taxon>
        <taxon>Chordata</taxon>
        <taxon>Craniata</taxon>
        <taxon>Vertebrata</taxon>
        <taxon>Euteleostomi</taxon>
        <taxon>Actinopterygii</taxon>
        <taxon>Neopterygii</taxon>
        <taxon>Teleostei</taxon>
        <taxon>Osteoglossocephala</taxon>
        <taxon>Osteoglossomorpha</taxon>
        <taxon>Osteoglossiformes</taxon>
        <taxon>Osteoglossidae</taxon>
        <taxon>Scleropages</taxon>
    </lineage>
</organism>
<evidence type="ECO:0000256" key="4">
    <source>
        <dbReference type="PROSITE-ProRule" id="PRU00267"/>
    </source>
</evidence>
<dbReference type="GO" id="GO:0006357">
    <property type="term" value="P:regulation of transcription by RNA polymerase II"/>
    <property type="evidence" value="ECO:0007669"/>
    <property type="project" value="TreeGrafter"/>
</dbReference>
<comment type="subcellular location">
    <subcellularLocation>
        <location evidence="1">Nucleus</location>
    </subcellularLocation>
</comment>
<evidence type="ECO:0000313" key="8">
    <source>
        <dbReference type="Proteomes" id="UP000694397"/>
    </source>
</evidence>
<dbReference type="Gene3D" id="1.10.30.10">
    <property type="entry name" value="High mobility group box domain"/>
    <property type="match status" value="1"/>
</dbReference>
<feature type="compositionally biased region" description="Polar residues" evidence="5">
    <location>
        <begin position="113"/>
        <end position="154"/>
    </location>
</feature>